<organism evidence="9 10">
    <name type="scientific">Thalassospira xiamenensis</name>
    <dbReference type="NCBI Taxonomy" id="220697"/>
    <lineage>
        <taxon>Bacteria</taxon>
        <taxon>Pseudomonadati</taxon>
        <taxon>Pseudomonadota</taxon>
        <taxon>Alphaproteobacteria</taxon>
        <taxon>Rhodospirillales</taxon>
        <taxon>Thalassospiraceae</taxon>
        <taxon>Thalassospira</taxon>
    </lineage>
</organism>
<dbReference type="PROSITE" id="PS51747">
    <property type="entry name" value="CYT_DCMP_DEAMINASES_2"/>
    <property type="match status" value="1"/>
</dbReference>
<feature type="binding site" evidence="7">
    <location>
        <position position="99"/>
    </location>
    <ligand>
        <name>Zn(2+)</name>
        <dbReference type="ChEBI" id="CHEBI:29105"/>
        <note>catalytic</note>
    </ligand>
</feature>
<dbReference type="InterPro" id="IPR035105">
    <property type="entry name" value="Deoxycytidylate_deaminase_dom"/>
</dbReference>
<evidence type="ECO:0000259" key="8">
    <source>
        <dbReference type="PROSITE" id="PS51747"/>
    </source>
</evidence>
<keyword evidence="4" id="KW-0378">Hydrolase</keyword>
<name>A0A154KZQ7_9PROT</name>
<dbReference type="RefSeq" id="WP_062951785.1">
    <property type="nucleotide sequence ID" value="NZ_JALLPZ010000001.1"/>
</dbReference>
<dbReference type="PROSITE" id="PS00903">
    <property type="entry name" value="CYT_DCMP_DEAMINASES_1"/>
    <property type="match status" value="1"/>
</dbReference>
<evidence type="ECO:0000256" key="1">
    <source>
        <dbReference type="ARBA" id="ARBA00001947"/>
    </source>
</evidence>
<keyword evidence="3 7" id="KW-0479">Metal-binding</keyword>
<evidence type="ECO:0000256" key="3">
    <source>
        <dbReference type="ARBA" id="ARBA00022723"/>
    </source>
</evidence>
<dbReference type="InterPro" id="IPR002125">
    <property type="entry name" value="CMP_dCMP_dom"/>
</dbReference>
<dbReference type="EMBL" id="OBMM01000001">
    <property type="protein sequence ID" value="SOB93216.1"/>
    <property type="molecule type" value="Genomic_DNA"/>
</dbReference>
<evidence type="ECO:0000256" key="7">
    <source>
        <dbReference type="PIRSR" id="PIRSR006019-2"/>
    </source>
</evidence>
<dbReference type="Pfam" id="PF00383">
    <property type="entry name" value="dCMP_cyt_deam_1"/>
    <property type="match status" value="1"/>
</dbReference>
<protein>
    <submittedName>
        <fullName evidence="9">dCMP deaminase</fullName>
    </submittedName>
</protein>
<dbReference type="PANTHER" id="PTHR11086">
    <property type="entry name" value="DEOXYCYTIDYLATE DEAMINASE-RELATED"/>
    <property type="match status" value="1"/>
</dbReference>
<dbReference type="InterPro" id="IPR016473">
    <property type="entry name" value="dCMP_deaminase"/>
</dbReference>
<evidence type="ECO:0000256" key="4">
    <source>
        <dbReference type="ARBA" id="ARBA00022801"/>
    </source>
</evidence>
<evidence type="ECO:0000313" key="9">
    <source>
        <dbReference type="EMBL" id="SOB93216.1"/>
    </source>
</evidence>
<feature type="binding site" evidence="7">
    <location>
        <position position="96"/>
    </location>
    <ligand>
        <name>Zn(2+)</name>
        <dbReference type="ChEBI" id="CHEBI:29105"/>
        <note>catalytic</note>
    </ligand>
</feature>
<dbReference type="GO" id="GO:0008270">
    <property type="term" value="F:zinc ion binding"/>
    <property type="evidence" value="ECO:0007669"/>
    <property type="project" value="InterPro"/>
</dbReference>
<dbReference type="GO" id="GO:0005737">
    <property type="term" value="C:cytoplasm"/>
    <property type="evidence" value="ECO:0007669"/>
    <property type="project" value="TreeGrafter"/>
</dbReference>
<accession>A0A154KZQ7</accession>
<gene>
    <name evidence="9" type="ORF">SAMN05428964_101726</name>
</gene>
<dbReference type="SUPFAM" id="SSF53927">
    <property type="entry name" value="Cytidine deaminase-like"/>
    <property type="match status" value="1"/>
</dbReference>
<dbReference type="InterPro" id="IPR016192">
    <property type="entry name" value="APOBEC/CMP_deaminase_Zn-bd"/>
</dbReference>
<keyword evidence="5 7" id="KW-0862">Zinc</keyword>
<proteinExistence type="inferred from homology"/>
<dbReference type="GO" id="GO:0004132">
    <property type="term" value="F:dCMP deaminase activity"/>
    <property type="evidence" value="ECO:0007669"/>
    <property type="project" value="InterPro"/>
</dbReference>
<comment type="similarity">
    <text evidence="2">Belongs to the cytidine and deoxycytidylate deaminase family.</text>
</comment>
<sequence length="164" mass="18284">MSKWHHRFLGLASHIAEWSKDRSTQVGAVVIGPKKEIRAVGYNGFPRGVDDNIESRHQRPEKYAYTEHAERNAIYNASYTGTSLDGCALYVTHFPCCDCARAIIQAGIAEVFVDKSKLTPDFLERWQQDMIISTEMFGEAGVAVKVIDEEGTTEPLPDAVPDHS</sequence>
<dbReference type="PIRSF" id="PIRSF006019">
    <property type="entry name" value="dCMP_deaminase"/>
    <property type="match status" value="1"/>
</dbReference>
<dbReference type="AlphaFoldDB" id="A0A154KZQ7"/>
<dbReference type="Gene3D" id="3.40.140.10">
    <property type="entry name" value="Cytidine Deaminase, domain 2"/>
    <property type="match status" value="1"/>
</dbReference>
<feature type="domain" description="CMP/dCMP-type deaminase" evidence="8">
    <location>
        <begin position="3"/>
        <end position="129"/>
    </location>
</feature>
<reference evidence="9 10" key="1">
    <citation type="submission" date="2017-08" db="EMBL/GenBank/DDBJ databases">
        <authorList>
            <person name="de Groot N.N."/>
        </authorList>
    </citation>
    <scope>NUCLEOTIDE SEQUENCE [LARGE SCALE GENOMIC DNA]</scope>
    <source>
        <strain evidence="9 10">USBA 78</strain>
    </source>
</reference>
<evidence type="ECO:0000256" key="5">
    <source>
        <dbReference type="ARBA" id="ARBA00022833"/>
    </source>
</evidence>
<feature type="binding site" evidence="7">
    <location>
        <position position="68"/>
    </location>
    <ligand>
        <name>Zn(2+)</name>
        <dbReference type="ChEBI" id="CHEBI:29105"/>
        <note>catalytic</note>
    </ligand>
</feature>
<dbReference type="GO" id="GO:0006220">
    <property type="term" value="P:pyrimidine nucleotide metabolic process"/>
    <property type="evidence" value="ECO:0007669"/>
    <property type="project" value="InterPro"/>
</dbReference>
<dbReference type="InterPro" id="IPR016193">
    <property type="entry name" value="Cytidine_deaminase-like"/>
</dbReference>
<dbReference type="CDD" id="cd01286">
    <property type="entry name" value="deoxycytidylate_deaminase"/>
    <property type="match status" value="1"/>
</dbReference>
<evidence type="ECO:0000256" key="6">
    <source>
        <dbReference type="PIRSR" id="PIRSR006019-1"/>
    </source>
</evidence>
<feature type="active site" description="Proton donor" evidence="6">
    <location>
        <position position="70"/>
    </location>
</feature>
<dbReference type="InterPro" id="IPR015517">
    <property type="entry name" value="dCMP_deaminase-rel"/>
</dbReference>
<dbReference type="PANTHER" id="PTHR11086:SF18">
    <property type="entry name" value="DEOXYCYTIDYLATE DEAMINASE"/>
    <property type="match status" value="1"/>
</dbReference>
<evidence type="ECO:0000313" key="10">
    <source>
        <dbReference type="Proteomes" id="UP000219068"/>
    </source>
</evidence>
<dbReference type="Proteomes" id="UP000219068">
    <property type="component" value="Unassembled WGS sequence"/>
</dbReference>
<evidence type="ECO:0000256" key="2">
    <source>
        <dbReference type="ARBA" id="ARBA00006576"/>
    </source>
</evidence>
<comment type="cofactor">
    <cofactor evidence="1 7">
        <name>Zn(2+)</name>
        <dbReference type="ChEBI" id="CHEBI:29105"/>
    </cofactor>
</comment>